<evidence type="ECO:0000256" key="3">
    <source>
        <dbReference type="ARBA" id="ARBA00023015"/>
    </source>
</evidence>
<evidence type="ECO:0000256" key="1">
    <source>
        <dbReference type="ARBA" id="ARBA00005820"/>
    </source>
</evidence>
<dbReference type="InterPro" id="IPR042197">
    <property type="entry name" value="Apaf_helical"/>
</dbReference>
<dbReference type="InterPro" id="IPR001867">
    <property type="entry name" value="OmpR/PhoB-type_DNA-bd"/>
</dbReference>
<gene>
    <name evidence="8" type="ORF">ACFSYJ_01295</name>
</gene>
<dbReference type="RefSeq" id="WP_345402434.1">
    <property type="nucleotide sequence ID" value="NZ_BAABHG010000013.1"/>
</dbReference>
<comment type="caution">
    <text evidence="8">The sequence shown here is derived from an EMBL/GenBank/DDBJ whole genome shotgun (WGS) entry which is preliminary data.</text>
</comment>
<dbReference type="InterPro" id="IPR019734">
    <property type="entry name" value="TPR_rpt"/>
</dbReference>
<dbReference type="PROSITE" id="PS51755">
    <property type="entry name" value="OMPR_PHOB"/>
    <property type="match status" value="1"/>
</dbReference>
<dbReference type="Gene3D" id="1.10.10.10">
    <property type="entry name" value="Winged helix-like DNA-binding domain superfamily/Winged helix DNA-binding domain"/>
    <property type="match status" value="1"/>
</dbReference>
<evidence type="ECO:0000313" key="9">
    <source>
        <dbReference type="Proteomes" id="UP001597419"/>
    </source>
</evidence>
<keyword evidence="2" id="KW-0677">Repeat</keyword>
<dbReference type="CDD" id="cd15831">
    <property type="entry name" value="BTAD"/>
    <property type="match status" value="1"/>
</dbReference>
<evidence type="ECO:0000313" key="8">
    <source>
        <dbReference type="EMBL" id="MFD2457209.1"/>
    </source>
</evidence>
<evidence type="ECO:0000259" key="7">
    <source>
        <dbReference type="PROSITE" id="PS51755"/>
    </source>
</evidence>
<dbReference type="InterPro" id="IPR016032">
    <property type="entry name" value="Sig_transdc_resp-reg_C-effctor"/>
</dbReference>
<dbReference type="SUPFAM" id="SSF48452">
    <property type="entry name" value="TPR-like"/>
    <property type="match status" value="3"/>
</dbReference>
<keyword evidence="9" id="KW-1185">Reference proteome</keyword>
<accession>A0ABW5GA25</accession>
<organism evidence="8 9">
    <name type="scientific">Amycolatopsis samaneae</name>
    <dbReference type="NCBI Taxonomy" id="664691"/>
    <lineage>
        <taxon>Bacteria</taxon>
        <taxon>Bacillati</taxon>
        <taxon>Actinomycetota</taxon>
        <taxon>Actinomycetes</taxon>
        <taxon>Pseudonocardiales</taxon>
        <taxon>Pseudonocardiaceae</taxon>
        <taxon>Amycolatopsis</taxon>
    </lineage>
</organism>
<dbReference type="InterPro" id="IPR027417">
    <property type="entry name" value="P-loop_NTPase"/>
</dbReference>
<dbReference type="Pfam" id="PF00931">
    <property type="entry name" value="NB-ARC"/>
    <property type="match status" value="1"/>
</dbReference>
<dbReference type="EMBL" id="JBHUKU010000001">
    <property type="protein sequence ID" value="MFD2457209.1"/>
    <property type="molecule type" value="Genomic_DNA"/>
</dbReference>
<dbReference type="InterPro" id="IPR003593">
    <property type="entry name" value="AAA+_ATPase"/>
</dbReference>
<dbReference type="InterPro" id="IPR051677">
    <property type="entry name" value="AfsR-DnrI-RedD_regulator"/>
</dbReference>
<dbReference type="InterPro" id="IPR036388">
    <property type="entry name" value="WH-like_DNA-bd_sf"/>
</dbReference>
<keyword evidence="3" id="KW-0805">Transcription regulation</keyword>
<dbReference type="SUPFAM" id="SSF52540">
    <property type="entry name" value="P-loop containing nucleoside triphosphate hydrolases"/>
    <property type="match status" value="1"/>
</dbReference>
<keyword evidence="5" id="KW-0804">Transcription</keyword>
<dbReference type="SMART" id="SM00028">
    <property type="entry name" value="TPR"/>
    <property type="match status" value="7"/>
</dbReference>
<feature type="domain" description="OmpR/PhoB-type" evidence="7">
    <location>
        <begin position="1"/>
        <end position="89"/>
    </location>
</feature>
<dbReference type="Pfam" id="PF00486">
    <property type="entry name" value="Trans_reg_C"/>
    <property type="match status" value="1"/>
</dbReference>
<dbReference type="InterPro" id="IPR002182">
    <property type="entry name" value="NB-ARC"/>
</dbReference>
<comment type="similarity">
    <text evidence="1">Belongs to the AfsR/DnrI/RedD regulatory family.</text>
</comment>
<dbReference type="Gene3D" id="1.25.40.10">
    <property type="entry name" value="Tetratricopeptide repeat domain"/>
    <property type="match status" value="2"/>
</dbReference>
<dbReference type="PANTHER" id="PTHR35807:SF1">
    <property type="entry name" value="TRANSCRIPTIONAL REGULATOR REDD"/>
    <property type="match status" value="1"/>
</dbReference>
<evidence type="ECO:0000256" key="6">
    <source>
        <dbReference type="PROSITE-ProRule" id="PRU01091"/>
    </source>
</evidence>
<reference evidence="9" key="1">
    <citation type="journal article" date="2019" name="Int. J. Syst. Evol. Microbiol.">
        <title>The Global Catalogue of Microorganisms (GCM) 10K type strain sequencing project: providing services to taxonomists for standard genome sequencing and annotation.</title>
        <authorList>
            <consortium name="The Broad Institute Genomics Platform"/>
            <consortium name="The Broad Institute Genome Sequencing Center for Infectious Disease"/>
            <person name="Wu L."/>
            <person name="Ma J."/>
        </authorList>
    </citation>
    <scope>NUCLEOTIDE SEQUENCE [LARGE SCALE GENOMIC DNA]</scope>
    <source>
        <strain evidence="9">CGMCC 4.7643</strain>
    </source>
</reference>
<dbReference type="PANTHER" id="PTHR35807">
    <property type="entry name" value="TRANSCRIPTIONAL REGULATOR REDD-RELATED"/>
    <property type="match status" value="1"/>
</dbReference>
<dbReference type="Gene3D" id="1.10.8.430">
    <property type="entry name" value="Helical domain of apoptotic protease-activating factors"/>
    <property type="match status" value="1"/>
</dbReference>
<dbReference type="SMART" id="SM00862">
    <property type="entry name" value="Trans_reg_C"/>
    <property type="match status" value="1"/>
</dbReference>
<dbReference type="Pfam" id="PF13424">
    <property type="entry name" value="TPR_12"/>
    <property type="match status" value="2"/>
</dbReference>
<dbReference type="SMART" id="SM01043">
    <property type="entry name" value="BTAD"/>
    <property type="match status" value="1"/>
</dbReference>
<proteinExistence type="inferred from homology"/>
<evidence type="ECO:0000256" key="2">
    <source>
        <dbReference type="ARBA" id="ARBA00022737"/>
    </source>
</evidence>
<dbReference type="PRINTS" id="PR00364">
    <property type="entry name" value="DISEASERSIST"/>
</dbReference>
<dbReference type="InterPro" id="IPR011990">
    <property type="entry name" value="TPR-like_helical_dom_sf"/>
</dbReference>
<dbReference type="Pfam" id="PF03704">
    <property type="entry name" value="BTAD"/>
    <property type="match status" value="1"/>
</dbReference>
<evidence type="ECO:0000256" key="5">
    <source>
        <dbReference type="ARBA" id="ARBA00023163"/>
    </source>
</evidence>
<dbReference type="Gene3D" id="3.40.50.300">
    <property type="entry name" value="P-loop containing nucleotide triphosphate hydrolases"/>
    <property type="match status" value="1"/>
</dbReference>
<keyword evidence="4 6" id="KW-0238">DNA-binding</keyword>
<protein>
    <submittedName>
        <fullName evidence="8">BTAD domain-containing putative transcriptional regulator</fullName>
    </submittedName>
</protein>
<feature type="DNA-binding region" description="OmpR/PhoB-type" evidence="6">
    <location>
        <begin position="1"/>
        <end position="89"/>
    </location>
</feature>
<dbReference type="InterPro" id="IPR005158">
    <property type="entry name" value="BTAD"/>
</dbReference>
<evidence type="ECO:0000256" key="4">
    <source>
        <dbReference type="ARBA" id="ARBA00023125"/>
    </source>
</evidence>
<sequence length="977" mass="105526">MKLRVLGPVEAVREGRLVALGGQKPRTLLAALLLAEEALVTSDRLIDVIWDERAPATASASLHTYVSSLRKALPEVGIVTRPGGYQLVLGENTLDYREFTRLAREGRTAAAGGDHKAAKRCCELALATWSGVALAGLSCRFATTSAARLESLRLAVVEARVDACLALGLGDELVDELTTLVAENALLERLRGQLMLALHQAGRQADALACYQAGRKLLVEQLGVEPGPELQEVHRQVLLGVPATLEAAVVPGQLPLDMADFTGRAAELRRLRESAAQVVVVAGKPGAGKTALAVRASHELAGRYPDGQLYIDLQGVHGTAVAASEALGRFLRALGVPDAAVPATAEERAAQYRSLLASRAVLVVLDDAAGEHQVRALLPGGPRCACLVTSRRRLDALAGAEHVDLGIMDETDCLALLGRIIGEARLVAERDAAEEIVRQCGRLPLAIRVAGGRLAARPDLSLARMAARLREQRRVLDELAVGDLEVRGSMALSYDSLGPAERRALRRLAWLGAPELGGWLVAAALEVDDDAAEALLDTLVRAQLLDVVGDRRYRMHTLVGAFAWERAEAEDEQAALEITAKNAAHRALVLVETASGGTPMRVLTASRPDRDQPDRERLLAVVGTRPLTWFDLEQATLVHLVERASDLGLATAAARLASALCASLFVTRNRFDQWWRTHNAALEATRRARDFSGQGLLLAGLGWLRGEQDRLDEAADYYHQALRAYDQVRDLDGAAVTRVMLGSVLREQGHLAEALTTVDRALPRLNRVAEARARHCRGLILTELGKLDEALRECVGAHDAYRDLGDRHGVALVSRTIGIVHRAAGRLPEAAEACEHALRLLAATGDRLMTAYAVQALVKVRIRQGAAERGNEWLLKALRTCSEMKDGFGQALVLRTLGEWELAFGTPEAALDYLRRSLARWDDLRLPLWRARTLRSSAITLSALGNDDEAESAFAEAERVFAVHGSRELGEPLPATS</sequence>
<name>A0ABW5GA25_9PSEU</name>
<dbReference type="SUPFAM" id="SSF46894">
    <property type="entry name" value="C-terminal effector domain of the bipartite response regulators"/>
    <property type="match status" value="1"/>
</dbReference>
<dbReference type="Proteomes" id="UP001597419">
    <property type="component" value="Unassembled WGS sequence"/>
</dbReference>
<dbReference type="SMART" id="SM00382">
    <property type="entry name" value="AAA"/>
    <property type="match status" value="1"/>
</dbReference>